<organism evidence="2 3">
    <name type="scientific">Microbacterium mitrae</name>
    <dbReference type="NCBI Taxonomy" id="664640"/>
    <lineage>
        <taxon>Bacteria</taxon>
        <taxon>Bacillati</taxon>
        <taxon>Actinomycetota</taxon>
        <taxon>Actinomycetes</taxon>
        <taxon>Micrococcales</taxon>
        <taxon>Microbacteriaceae</taxon>
        <taxon>Microbacterium</taxon>
    </lineage>
</organism>
<dbReference type="SUPFAM" id="SSF54909">
    <property type="entry name" value="Dimeric alpha+beta barrel"/>
    <property type="match status" value="1"/>
</dbReference>
<dbReference type="PANTHER" id="PTHR30154:SF34">
    <property type="entry name" value="TRANSCRIPTIONAL REGULATOR AZLB"/>
    <property type="match status" value="1"/>
</dbReference>
<gene>
    <name evidence="2" type="ORF">FVP60_00695</name>
</gene>
<dbReference type="InterPro" id="IPR000485">
    <property type="entry name" value="AsnC-type_HTH_dom"/>
</dbReference>
<evidence type="ECO:0000313" key="3">
    <source>
        <dbReference type="Proteomes" id="UP000321196"/>
    </source>
</evidence>
<keyword evidence="3" id="KW-1185">Reference proteome</keyword>
<dbReference type="EMBL" id="VRSW01000001">
    <property type="protein sequence ID" value="TXK05555.1"/>
    <property type="molecule type" value="Genomic_DNA"/>
</dbReference>
<dbReference type="InterPro" id="IPR036390">
    <property type="entry name" value="WH_DNA-bd_sf"/>
</dbReference>
<dbReference type="AlphaFoldDB" id="A0A5C8HNK5"/>
<dbReference type="GO" id="GO:0005829">
    <property type="term" value="C:cytosol"/>
    <property type="evidence" value="ECO:0007669"/>
    <property type="project" value="TreeGrafter"/>
</dbReference>
<dbReference type="SUPFAM" id="SSF46785">
    <property type="entry name" value="Winged helix' DNA-binding domain"/>
    <property type="match status" value="1"/>
</dbReference>
<dbReference type="InterPro" id="IPR036388">
    <property type="entry name" value="WH-like_DNA-bd_sf"/>
</dbReference>
<dbReference type="Gene3D" id="1.10.10.10">
    <property type="entry name" value="Winged helix-like DNA-binding domain superfamily/Winged helix DNA-binding domain"/>
    <property type="match status" value="2"/>
</dbReference>
<evidence type="ECO:0000259" key="1">
    <source>
        <dbReference type="Pfam" id="PF13404"/>
    </source>
</evidence>
<dbReference type="Gene3D" id="3.30.70.920">
    <property type="match status" value="1"/>
</dbReference>
<dbReference type="GO" id="GO:0043565">
    <property type="term" value="F:sequence-specific DNA binding"/>
    <property type="evidence" value="ECO:0007669"/>
    <property type="project" value="InterPro"/>
</dbReference>
<dbReference type="Pfam" id="PF13404">
    <property type="entry name" value="HTH_AsnC-type"/>
    <property type="match status" value="1"/>
</dbReference>
<dbReference type="OrthoDB" id="4050641at2"/>
<feature type="domain" description="HTH asnC-type" evidence="1">
    <location>
        <begin position="46"/>
        <end position="85"/>
    </location>
</feature>
<comment type="caution">
    <text evidence="2">The sequence shown here is derived from an EMBL/GenBank/DDBJ whole genome shotgun (WGS) entry which is preliminary data.</text>
</comment>
<sequence>MGEWQCREAHRGRRIPLSRHPNRARVIEPTRTRAPRGHRYSGEVNELDYGLLEALTLRPRAPWSQVSTALGVSAATAARRWEALRSQGLAWMSAFPGPRYAPGSRIVEIHIACTPHRRKDVAQALAEHPDMLSISAMVGDWDLVINTQTNAGIAGIEALLDDPIWSHPGIRGRSVAQAVRLFSQGNDWRIGALAPAQTAELLGARTARNEVVSDSAREHMTRLLHEDPRMSASSLAEALRTSVATVGRRLETLLHEGAISVRTEVAASVSGWSSGGYLYLDVPPRLLDAVGQYISHLPSTRLSMGVLHSRWNLSTVFWLNRIEQLLDIEETITSQFPEVRVVHRATRLREIKRLGWLLDDDERVKSRVPIRFSA</sequence>
<proteinExistence type="predicted"/>
<dbReference type="PANTHER" id="PTHR30154">
    <property type="entry name" value="LEUCINE-RESPONSIVE REGULATORY PROTEIN"/>
    <property type="match status" value="1"/>
</dbReference>
<dbReference type="Proteomes" id="UP000321196">
    <property type="component" value="Unassembled WGS sequence"/>
</dbReference>
<reference evidence="2 3" key="1">
    <citation type="submission" date="2019-08" db="EMBL/GenBank/DDBJ databases">
        <authorList>
            <person name="Dong K."/>
        </authorList>
    </citation>
    <scope>NUCLEOTIDE SEQUENCE [LARGE SCALE GENOMIC DNA]</scope>
    <source>
        <strain evidence="2 3">M4-8</strain>
    </source>
</reference>
<dbReference type="InterPro" id="IPR011991">
    <property type="entry name" value="ArsR-like_HTH"/>
</dbReference>
<protein>
    <submittedName>
        <fullName evidence="2">AsnC family transcriptional regulator</fullName>
    </submittedName>
</protein>
<dbReference type="GO" id="GO:0043200">
    <property type="term" value="P:response to amino acid"/>
    <property type="evidence" value="ECO:0007669"/>
    <property type="project" value="TreeGrafter"/>
</dbReference>
<dbReference type="CDD" id="cd00090">
    <property type="entry name" value="HTH_ARSR"/>
    <property type="match status" value="1"/>
</dbReference>
<evidence type="ECO:0000313" key="2">
    <source>
        <dbReference type="EMBL" id="TXK05555.1"/>
    </source>
</evidence>
<name>A0A5C8HNK5_9MICO</name>
<dbReference type="InterPro" id="IPR011008">
    <property type="entry name" value="Dimeric_a/b-barrel"/>
</dbReference>
<accession>A0A5C8HNK5</accession>